<evidence type="ECO:0000313" key="1">
    <source>
        <dbReference type="EMBL" id="ARJ07766.1"/>
    </source>
</evidence>
<keyword evidence="1" id="KW-0614">Plasmid</keyword>
<dbReference type="EMBL" id="CP020717">
    <property type="protein sequence ID" value="ARJ07766.1"/>
    <property type="molecule type" value="Genomic_DNA"/>
</dbReference>
<dbReference type="RefSeq" id="WP_085021899.1">
    <property type="nucleotide sequence ID" value="NZ_BMHD01000004.1"/>
</dbReference>
<proteinExistence type="predicted"/>
<dbReference type="AlphaFoldDB" id="A0A1X9LRF9"/>
<protein>
    <submittedName>
        <fullName evidence="1">Uncharacterized protein</fullName>
    </submittedName>
</protein>
<dbReference type="Proteomes" id="UP000192775">
    <property type="component" value="Plasmid unnamed2"/>
</dbReference>
<keyword evidence="2" id="KW-1185">Reference proteome</keyword>
<accession>A0A1X9LRF9</accession>
<organism evidence="1 2">
    <name type="scientific">Cnuibacter physcomitrellae</name>
    <dbReference type="NCBI Taxonomy" id="1619308"/>
    <lineage>
        <taxon>Bacteria</taxon>
        <taxon>Bacillati</taxon>
        <taxon>Actinomycetota</taxon>
        <taxon>Actinomycetes</taxon>
        <taxon>Micrococcales</taxon>
        <taxon>Microbacteriaceae</taxon>
        <taxon>Cnuibacter</taxon>
    </lineage>
</organism>
<name>A0A1X9LRF9_9MICO</name>
<evidence type="ECO:0000313" key="2">
    <source>
        <dbReference type="Proteomes" id="UP000192775"/>
    </source>
</evidence>
<reference evidence="1 2" key="1">
    <citation type="submission" date="2017-04" db="EMBL/GenBank/DDBJ databases">
        <authorList>
            <person name="Afonso C.L."/>
            <person name="Miller P.J."/>
            <person name="Scott M.A."/>
            <person name="Spackman E."/>
            <person name="Goraichik I."/>
            <person name="Dimitrov K.M."/>
            <person name="Suarez D.L."/>
            <person name="Swayne D.E."/>
        </authorList>
    </citation>
    <scope>NUCLEOTIDE SEQUENCE [LARGE SCALE GENOMIC DNA]</scope>
    <source>
        <strain evidence="2">XA(T)</strain>
        <plasmid evidence="2">Plasmid unnamed2</plasmid>
    </source>
</reference>
<dbReference type="KEGG" id="cphy:B5808_20455"/>
<sequence>MGSRNVRRLDKWAKEQLDEMGFPAVIAPGELHAMIEERFGKGISISPADGSVIPNTTVSAKGARIVSPARDFEWYQNHECNHEYCHLLLGHNLAKATEEALAEVTPDLPLGKVLEAVTVYYRCDLDSIEEQQVEALADELSLRQQRGLRPARATSGFEKALTDG</sequence>
<gene>
    <name evidence="1" type="ORF">B5808_20455</name>
</gene>
<geneLocation type="plasmid" evidence="1">
    <name>unnamed2</name>
</geneLocation>